<dbReference type="Proteomes" id="UP000679217">
    <property type="component" value="Segment"/>
</dbReference>
<accession>A0A513ZT31</accession>
<proteinExistence type="predicted"/>
<dbReference type="KEGG" id="vg:80536442"/>
<reference evidence="1" key="1">
    <citation type="journal article" date="2019" name="Arch. Virol.">
        <title>Novel smacoviruses identified in the faeces of two wild felids: North American bobcat and African lion.</title>
        <authorList>
            <person name="Kraberger S."/>
            <person name="Serieys L."/>
            <person name="Fountain-Jones N."/>
            <person name="Packer C."/>
            <person name="Riley S."/>
            <person name="Varsani A."/>
        </authorList>
    </citation>
    <scope>NUCLEOTIDE SEQUENCE</scope>
    <source>
        <strain evidence="1">Alion5_lot1_3</strain>
    </source>
</reference>
<dbReference type="RefSeq" id="YP_010798298.1">
    <property type="nucleotide sequence ID" value="NC_076403.1"/>
</dbReference>
<dbReference type="Pfam" id="PF23784">
    <property type="entry name" value="Smaco_capsid"/>
    <property type="match status" value="1"/>
</dbReference>
<dbReference type="GeneID" id="80536442"/>
<name>A0A513ZT31_9VIRU</name>
<keyword evidence="2" id="KW-1185">Reference proteome</keyword>
<protein>
    <submittedName>
        <fullName evidence="1">Capsid protein</fullName>
    </submittedName>
</protein>
<evidence type="ECO:0000313" key="2">
    <source>
        <dbReference type="Proteomes" id="UP000679217"/>
    </source>
</evidence>
<organism evidence="1 2">
    <name type="scientific">Panthera leo smacovirus 1</name>
    <dbReference type="NCBI Taxonomy" id="2592416"/>
    <lineage>
        <taxon>Viruses</taxon>
        <taxon>Monodnaviria</taxon>
        <taxon>Shotokuvirae</taxon>
        <taxon>Cressdnaviricota</taxon>
        <taxon>Arfiviricetes</taxon>
        <taxon>Cremevirales</taxon>
        <taxon>Smacoviridae</taxon>
        <taxon>Porprismacovirus</taxon>
        <taxon>Porprismacovirus leo1</taxon>
    </lineage>
</organism>
<sequence length="329" mass="36168">MVFVKVRETYDLHTLQNKMSVIGIHTPKADIIKRNYPGLLMQCKAYRPVSCDVRMACASMQSLSPLEVGTGADDIAPEDVFNPILYKACSNMGMSQIEQYINSNESNYTSRGDSVDANTSGLTSDDFNVYYGLLSNTHMWKHANPQSGFSMSGLRPLVYEKLYTSGDNSVSLDDGDVNVIPPTGNVPNAKVAVETFRGNAKPMPFLNCTVPEIFGDGPNQGQIIRSPPGFPFASSNPNNWQVGVPAPKVFVGIVIVPPSRLHSLFFRLVCEWTLEFSSIRPMQEITNYVGLQDIGSLQHVQDYSFNSKILGDSTAMVDTTDGSDIKKVM</sequence>
<dbReference type="InterPro" id="IPR057000">
    <property type="entry name" value="Smaco_capsid"/>
</dbReference>
<gene>
    <name evidence="1" type="primary">Cp</name>
</gene>
<dbReference type="EMBL" id="MK796236">
    <property type="protein sequence ID" value="QDH43743.1"/>
    <property type="molecule type" value="Genomic_DNA"/>
</dbReference>
<evidence type="ECO:0000313" key="1">
    <source>
        <dbReference type="EMBL" id="QDH43743.1"/>
    </source>
</evidence>